<dbReference type="AlphaFoldDB" id="A0A853EPH8"/>
<evidence type="ECO:0000313" key="1">
    <source>
        <dbReference type="EMBL" id="NYS92525.1"/>
    </source>
</evidence>
<dbReference type="PANTHER" id="PTHR38460">
    <property type="entry name" value="TAUTOMERASE YOLI-RELATED"/>
    <property type="match status" value="1"/>
</dbReference>
<proteinExistence type="predicted"/>
<dbReference type="InterPro" id="IPR014347">
    <property type="entry name" value="Tautomerase/MIF_sf"/>
</dbReference>
<dbReference type="Proteomes" id="UP000561011">
    <property type="component" value="Unassembled WGS sequence"/>
</dbReference>
<accession>A0A853EPH8</accession>
<comment type="caution">
    <text evidence="1">The sequence shown here is derived from an EMBL/GenBank/DDBJ whole genome shotgun (WGS) entry which is preliminary data.</text>
</comment>
<sequence length="128" mass="14847">MGQIIVHGRRSQWRDQRQELSDALHAALVDAWQYPPEKKFQRFVWLDDDDLVAPQRGPRYLVVQVVAFTGRSREARRELIRQMYERVCGPLDLPVDDLEIVVIESPRESWGIRGVSGDELTLGYTVEV</sequence>
<dbReference type="SUPFAM" id="SSF55331">
    <property type="entry name" value="Tautomerase/MIF"/>
    <property type="match status" value="1"/>
</dbReference>
<evidence type="ECO:0000313" key="2">
    <source>
        <dbReference type="Proteomes" id="UP000561011"/>
    </source>
</evidence>
<dbReference type="PANTHER" id="PTHR38460:SF1">
    <property type="entry name" value="TAUTOMERASE YOLI-RELATED"/>
    <property type="match status" value="1"/>
</dbReference>
<dbReference type="Gene3D" id="3.30.429.10">
    <property type="entry name" value="Macrophage Migration Inhibitory Factor"/>
    <property type="match status" value="1"/>
</dbReference>
<reference evidence="1 2" key="1">
    <citation type="submission" date="2020-07" db="EMBL/GenBank/DDBJ databases">
        <title>MOT database genomes.</title>
        <authorList>
            <person name="Joseph S."/>
            <person name="Aduse-Opoku J."/>
            <person name="Hashim A."/>
            <person name="Wade W."/>
            <person name="Curtis M."/>
        </authorList>
    </citation>
    <scope>NUCLEOTIDE SEQUENCE [LARGE SCALE GENOMIC DNA]</scope>
    <source>
        <strain evidence="1 2">DSM 100099</strain>
    </source>
</reference>
<dbReference type="Pfam" id="PF14552">
    <property type="entry name" value="Tautomerase_2"/>
    <property type="match status" value="1"/>
</dbReference>
<protein>
    <submittedName>
        <fullName evidence="1">Tautomerase family protein</fullName>
    </submittedName>
</protein>
<keyword evidence="2" id="KW-1185">Reference proteome</keyword>
<gene>
    <name evidence="1" type="ORF">HZZ10_03135</name>
</gene>
<dbReference type="RefSeq" id="WP_179912372.1">
    <property type="nucleotide sequence ID" value="NZ_JACBYE010000004.1"/>
</dbReference>
<dbReference type="EMBL" id="JACBYE010000004">
    <property type="protein sequence ID" value="NYS92525.1"/>
    <property type="molecule type" value="Genomic_DNA"/>
</dbReference>
<dbReference type="InterPro" id="IPR037479">
    <property type="entry name" value="Tauto_MSAD"/>
</dbReference>
<name>A0A853EPH8_9MICO</name>
<organism evidence="1 2">
    <name type="scientific">Sanguibacter inulinus</name>
    <dbReference type="NCBI Taxonomy" id="60922"/>
    <lineage>
        <taxon>Bacteria</taxon>
        <taxon>Bacillati</taxon>
        <taxon>Actinomycetota</taxon>
        <taxon>Actinomycetes</taxon>
        <taxon>Micrococcales</taxon>
        <taxon>Sanguibacteraceae</taxon>
        <taxon>Sanguibacter</taxon>
    </lineage>
</organism>